<dbReference type="InterPro" id="IPR051909">
    <property type="entry name" value="MFP_Cation_Efflux"/>
</dbReference>
<dbReference type="GO" id="GO:0030313">
    <property type="term" value="C:cell envelope"/>
    <property type="evidence" value="ECO:0007669"/>
    <property type="project" value="TreeGrafter"/>
</dbReference>
<protein>
    <submittedName>
        <fullName evidence="5">Multidrug resistance protein MdtN</fullName>
    </submittedName>
</protein>
<keyword evidence="6" id="KW-1185">Reference proteome</keyword>
<sequence>MFSEAELADVLESSFEEHAQLGNQRRSLIPIVAKNISQQLKTWIVGLWQVDDQRCVRLWPVEPTPESLGLEAEISRIQPGSVVQAVLQNSTASPNRTIVCAGSPLAGTMSVIVALDSENRSIDEASALQLSDLLSDLRRRELLATLSSNSQKSAQIVHWITQIHMDRSETERLHALATDGALLSGADRIVLFKRKSQRNWEFCCSTGTDSFASRSSEINQLRARLVEAQEKNESTDDLFPLSPSGSWEDATYACVVDASSESSSYAPNILRLLADQFAMAIDQPNRKRQAHQRSRKKFIKRMLTAATLAFAGMIIIVLLTMKTDLKIHVVGEIYPVVRQQIFSPETGVITEVFVEHGQQVKQGDFICQLRSDRLEVLREQIREELISTQARLAALQTISPRMNTSSVNGGLPVTVEQSELAERVSSLEEQLKLVTDQLNTLTIRAPFDGQVIRERVREELLGRPVQQGQFLFQLIDPKSDWEVVVRIPERELRHVLDAQTEEELVPLTYLLETSPEHEHSSEIIRISDATEMDSTGNLSTRAWAPVQDDQPFERRLGAGVLGRVHCGQRTWFSVLTRGFSEFWLRYSPF</sequence>
<dbReference type="OrthoDB" id="248877at2"/>
<evidence type="ECO:0000313" key="6">
    <source>
        <dbReference type="Proteomes" id="UP000317243"/>
    </source>
</evidence>
<gene>
    <name evidence="5" type="ORF">KOR42_40110</name>
</gene>
<dbReference type="AlphaFoldDB" id="A0A5C5WC34"/>
<dbReference type="Proteomes" id="UP000317243">
    <property type="component" value="Unassembled WGS sequence"/>
</dbReference>
<dbReference type="SUPFAM" id="SSF111369">
    <property type="entry name" value="HlyD-like secretion proteins"/>
    <property type="match status" value="1"/>
</dbReference>
<dbReference type="Gene3D" id="2.40.50.100">
    <property type="match status" value="1"/>
</dbReference>
<keyword evidence="3" id="KW-1133">Transmembrane helix</keyword>
<proteinExistence type="predicted"/>
<dbReference type="PANTHER" id="PTHR30097">
    <property type="entry name" value="CATION EFFLUX SYSTEM PROTEIN CUSB"/>
    <property type="match status" value="1"/>
</dbReference>
<keyword evidence="2" id="KW-0175">Coiled coil</keyword>
<feature type="coiled-coil region" evidence="2">
    <location>
        <begin position="378"/>
        <end position="444"/>
    </location>
</feature>
<dbReference type="InterPro" id="IPR058647">
    <property type="entry name" value="BSH_CzcB-like"/>
</dbReference>
<dbReference type="Gene3D" id="2.40.30.170">
    <property type="match status" value="1"/>
</dbReference>
<dbReference type="Pfam" id="PF25973">
    <property type="entry name" value="BSH_CzcB"/>
    <property type="match status" value="1"/>
</dbReference>
<keyword evidence="3" id="KW-0812">Transmembrane</keyword>
<evidence type="ECO:0000256" key="1">
    <source>
        <dbReference type="ARBA" id="ARBA00022448"/>
    </source>
</evidence>
<organism evidence="5 6">
    <name type="scientific">Thalassoglobus neptunius</name>
    <dbReference type="NCBI Taxonomy" id="1938619"/>
    <lineage>
        <taxon>Bacteria</taxon>
        <taxon>Pseudomonadati</taxon>
        <taxon>Planctomycetota</taxon>
        <taxon>Planctomycetia</taxon>
        <taxon>Planctomycetales</taxon>
        <taxon>Planctomycetaceae</taxon>
        <taxon>Thalassoglobus</taxon>
    </lineage>
</organism>
<name>A0A5C5WC34_9PLAN</name>
<reference evidence="5 6" key="1">
    <citation type="submission" date="2019-02" db="EMBL/GenBank/DDBJ databases">
        <title>Deep-cultivation of Planctomycetes and their phenomic and genomic characterization uncovers novel biology.</title>
        <authorList>
            <person name="Wiegand S."/>
            <person name="Jogler M."/>
            <person name="Boedeker C."/>
            <person name="Pinto D."/>
            <person name="Vollmers J."/>
            <person name="Rivas-Marin E."/>
            <person name="Kohn T."/>
            <person name="Peeters S.H."/>
            <person name="Heuer A."/>
            <person name="Rast P."/>
            <person name="Oberbeckmann S."/>
            <person name="Bunk B."/>
            <person name="Jeske O."/>
            <person name="Meyerdierks A."/>
            <person name="Storesund J.E."/>
            <person name="Kallscheuer N."/>
            <person name="Luecker S."/>
            <person name="Lage O.M."/>
            <person name="Pohl T."/>
            <person name="Merkel B.J."/>
            <person name="Hornburger P."/>
            <person name="Mueller R.-W."/>
            <person name="Bruemmer F."/>
            <person name="Labrenz M."/>
            <person name="Spormann A.M."/>
            <person name="Op Den Camp H."/>
            <person name="Overmann J."/>
            <person name="Amann R."/>
            <person name="Jetten M.S.M."/>
            <person name="Mascher T."/>
            <person name="Medema M.H."/>
            <person name="Devos D.P."/>
            <person name="Kaster A.-K."/>
            <person name="Ovreas L."/>
            <person name="Rohde M."/>
            <person name="Galperin M.Y."/>
            <person name="Jogler C."/>
        </authorList>
    </citation>
    <scope>NUCLEOTIDE SEQUENCE [LARGE SCALE GENOMIC DNA]</scope>
    <source>
        <strain evidence="5 6">KOR42</strain>
    </source>
</reference>
<comment type="caution">
    <text evidence="5">The sequence shown here is derived from an EMBL/GenBank/DDBJ whole genome shotgun (WGS) entry which is preliminary data.</text>
</comment>
<dbReference type="GO" id="GO:0015679">
    <property type="term" value="P:plasma membrane copper ion transport"/>
    <property type="evidence" value="ECO:0007669"/>
    <property type="project" value="TreeGrafter"/>
</dbReference>
<evidence type="ECO:0000256" key="3">
    <source>
        <dbReference type="SAM" id="Phobius"/>
    </source>
</evidence>
<keyword evidence="1" id="KW-0813">Transport</keyword>
<dbReference type="GO" id="GO:0060003">
    <property type="term" value="P:copper ion export"/>
    <property type="evidence" value="ECO:0007669"/>
    <property type="project" value="TreeGrafter"/>
</dbReference>
<accession>A0A5C5WC34</accession>
<dbReference type="EMBL" id="SIHI01000020">
    <property type="protein sequence ID" value="TWT48220.1"/>
    <property type="molecule type" value="Genomic_DNA"/>
</dbReference>
<dbReference type="PANTHER" id="PTHR30097:SF4">
    <property type="entry name" value="SLR6042 PROTEIN"/>
    <property type="match status" value="1"/>
</dbReference>
<keyword evidence="3" id="KW-0472">Membrane</keyword>
<evidence type="ECO:0000256" key="2">
    <source>
        <dbReference type="SAM" id="Coils"/>
    </source>
</evidence>
<feature type="domain" description="CzcB-like barrel-sandwich hybrid" evidence="4">
    <location>
        <begin position="341"/>
        <end position="474"/>
    </location>
</feature>
<dbReference type="Gene3D" id="1.10.287.470">
    <property type="entry name" value="Helix hairpin bin"/>
    <property type="match status" value="1"/>
</dbReference>
<feature type="coiled-coil region" evidence="2">
    <location>
        <begin position="211"/>
        <end position="238"/>
    </location>
</feature>
<feature type="transmembrane region" description="Helical" evidence="3">
    <location>
        <begin position="302"/>
        <end position="321"/>
    </location>
</feature>
<evidence type="ECO:0000259" key="4">
    <source>
        <dbReference type="Pfam" id="PF25973"/>
    </source>
</evidence>
<evidence type="ECO:0000313" key="5">
    <source>
        <dbReference type="EMBL" id="TWT48220.1"/>
    </source>
</evidence>